<evidence type="ECO:0000313" key="2">
    <source>
        <dbReference type="Proteomes" id="UP001159405"/>
    </source>
</evidence>
<name>A0ABN8PST6_9CNID</name>
<dbReference type="Proteomes" id="UP001159405">
    <property type="component" value="Unassembled WGS sequence"/>
</dbReference>
<feature type="non-terminal residue" evidence="1">
    <location>
        <position position="332"/>
    </location>
</feature>
<gene>
    <name evidence="1" type="ORF">PLOB_00047149</name>
</gene>
<reference evidence="1 2" key="1">
    <citation type="submission" date="2022-05" db="EMBL/GenBank/DDBJ databases">
        <authorList>
            <consortium name="Genoscope - CEA"/>
            <person name="William W."/>
        </authorList>
    </citation>
    <scope>NUCLEOTIDE SEQUENCE [LARGE SCALE GENOMIC DNA]</scope>
</reference>
<evidence type="ECO:0000313" key="1">
    <source>
        <dbReference type="EMBL" id="CAH3149425.1"/>
    </source>
</evidence>
<accession>A0ABN8PST6</accession>
<dbReference type="EMBL" id="CALNXK010000086">
    <property type="protein sequence ID" value="CAH3149425.1"/>
    <property type="molecule type" value="Genomic_DNA"/>
</dbReference>
<organism evidence="1 2">
    <name type="scientific">Porites lobata</name>
    <dbReference type="NCBI Taxonomy" id="104759"/>
    <lineage>
        <taxon>Eukaryota</taxon>
        <taxon>Metazoa</taxon>
        <taxon>Cnidaria</taxon>
        <taxon>Anthozoa</taxon>
        <taxon>Hexacorallia</taxon>
        <taxon>Scleractinia</taxon>
        <taxon>Fungiina</taxon>
        <taxon>Poritidae</taxon>
        <taxon>Porites</taxon>
    </lineage>
</organism>
<sequence>MTYSWYNIRSDYKNNKIKYTHDGSTWQTITFTDGMYSYSDINDYIHQYMVQKNHHTTDSKGEKSYSINLTFILSTYRVLISLDGDYQLDLRGTEFGDLIGFEKKLITKTEYGTKLPNITNSIDVLNINTSAITDSIFKMRFDPELGKYTRQHIYGEGMMDAFKSFDGQKSKLISAIRNNTPLTLRLKHSHVRGSDELMLTKRQITKIKKSLRDGSGSDIKISKTQIRKSVKHGGSLFSSLASLGAKVLPYAIKGISKAVPAFATGAATALGELGINKIFGKGITIPKMFFPFLPPLVREFTKSQINQINRAYQSGGRLVIKPTRKQIEGGFL</sequence>
<proteinExistence type="predicted"/>
<evidence type="ECO:0008006" key="3">
    <source>
        <dbReference type="Google" id="ProtNLM"/>
    </source>
</evidence>
<protein>
    <recommendedName>
        <fullName evidence="3">Apolipoprotein B</fullName>
    </recommendedName>
</protein>
<keyword evidence="2" id="KW-1185">Reference proteome</keyword>
<comment type="caution">
    <text evidence="1">The sequence shown here is derived from an EMBL/GenBank/DDBJ whole genome shotgun (WGS) entry which is preliminary data.</text>
</comment>